<evidence type="ECO:0000313" key="3">
    <source>
        <dbReference type="Proteomes" id="UP000181917"/>
    </source>
</evidence>
<dbReference type="Proteomes" id="UP000181917">
    <property type="component" value="Unassembled WGS sequence"/>
</dbReference>
<keyword evidence="3" id="KW-1185">Reference proteome</keyword>
<dbReference type="STRING" id="37928.SAMN04489742_4750"/>
<sequence length="69" mass="7293">MTAAWPGQKQAQPVAGHPDEAPELQLAELIDAIEQPGNQGEPLKTRDYVLLLLATVALPLALILIGGLL</sequence>
<protein>
    <submittedName>
        <fullName evidence="2">Uncharacterized protein</fullName>
    </submittedName>
</protein>
<feature type="transmembrane region" description="Helical" evidence="1">
    <location>
        <begin position="48"/>
        <end position="68"/>
    </location>
</feature>
<accession>A0A1H1HWZ3</accession>
<keyword evidence="1" id="KW-0472">Membrane</keyword>
<dbReference type="OrthoDB" id="9906427at2"/>
<evidence type="ECO:0000313" key="2">
    <source>
        <dbReference type="EMBL" id="SDR29954.1"/>
    </source>
</evidence>
<dbReference type="RefSeq" id="WP_074703532.1">
    <property type="nucleotide sequence ID" value="NZ_CP018865.1"/>
</dbReference>
<reference evidence="2 3" key="1">
    <citation type="submission" date="2016-10" db="EMBL/GenBank/DDBJ databases">
        <authorList>
            <person name="de Groot N.N."/>
        </authorList>
    </citation>
    <scope>NUCLEOTIDE SEQUENCE [LARGE SCALE GENOMIC DNA]</scope>
    <source>
        <strain evidence="2 3">DSM 20117</strain>
    </source>
</reference>
<keyword evidence="1" id="KW-0812">Transmembrane</keyword>
<keyword evidence="1" id="KW-1133">Transmembrane helix</keyword>
<name>A0A1H1HWZ3_9MICC</name>
<dbReference type="AlphaFoldDB" id="A0A1H1HWZ3"/>
<evidence type="ECO:0000256" key="1">
    <source>
        <dbReference type="SAM" id="Phobius"/>
    </source>
</evidence>
<gene>
    <name evidence="2" type="ORF">SAMN04489742_4750</name>
</gene>
<organism evidence="2 3">
    <name type="scientific">Crystallibacter crystallopoietes</name>
    <dbReference type="NCBI Taxonomy" id="37928"/>
    <lineage>
        <taxon>Bacteria</taxon>
        <taxon>Bacillati</taxon>
        <taxon>Actinomycetota</taxon>
        <taxon>Actinomycetes</taxon>
        <taxon>Micrococcales</taxon>
        <taxon>Micrococcaceae</taxon>
        <taxon>Crystallibacter</taxon>
    </lineage>
</organism>
<dbReference type="KEGG" id="acry:AC20117_23105"/>
<dbReference type="EMBL" id="FNKH01000003">
    <property type="protein sequence ID" value="SDR29954.1"/>
    <property type="molecule type" value="Genomic_DNA"/>
</dbReference>
<proteinExistence type="predicted"/>